<sequence>MRLFCRETLAFVFSVLVFSTSVAADKENYYRSFWQPEFNSERLDYCTLDKKECGLAVANKYCRIMGYDRADQQLIANNVGLTTYLGTDKGCQGWRCNGFKTIRCVSKMSHKPPKPYHYRYRRFVFPRFNNYRVDWCYDGKTGCGKRAAYSFCRQSGYLDVKDYSVERGVNATKAIGNQKLCFGKECNGFSKIDCFR</sequence>
<keyword evidence="3" id="KW-1185">Reference proteome</keyword>
<accession>A0ABV8CHX7</accession>
<protein>
    <submittedName>
        <fullName evidence="2">Uncharacterized protein</fullName>
    </submittedName>
</protein>
<evidence type="ECO:0000256" key="1">
    <source>
        <dbReference type="SAM" id="SignalP"/>
    </source>
</evidence>
<comment type="caution">
    <text evidence="2">The sequence shown here is derived from an EMBL/GenBank/DDBJ whole genome shotgun (WGS) entry which is preliminary data.</text>
</comment>
<organism evidence="2 3">
    <name type="scientific">Legionella dresdenensis</name>
    <dbReference type="NCBI Taxonomy" id="450200"/>
    <lineage>
        <taxon>Bacteria</taxon>
        <taxon>Pseudomonadati</taxon>
        <taxon>Pseudomonadota</taxon>
        <taxon>Gammaproteobacteria</taxon>
        <taxon>Legionellales</taxon>
        <taxon>Legionellaceae</taxon>
        <taxon>Legionella</taxon>
    </lineage>
</organism>
<keyword evidence="1" id="KW-0732">Signal</keyword>
<dbReference type="EMBL" id="JBHSAB010000026">
    <property type="protein sequence ID" value="MFC3909646.1"/>
    <property type="molecule type" value="Genomic_DNA"/>
</dbReference>
<gene>
    <name evidence="2" type="ORF">ACFORL_11250</name>
</gene>
<reference evidence="3" key="1">
    <citation type="journal article" date="2019" name="Int. J. Syst. Evol. Microbiol.">
        <title>The Global Catalogue of Microorganisms (GCM) 10K type strain sequencing project: providing services to taxonomists for standard genome sequencing and annotation.</title>
        <authorList>
            <consortium name="The Broad Institute Genomics Platform"/>
            <consortium name="The Broad Institute Genome Sequencing Center for Infectious Disease"/>
            <person name="Wu L."/>
            <person name="Ma J."/>
        </authorList>
    </citation>
    <scope>NUCLEOTIDE SEQUENCE [LARGE SCALE GENOMIC DNA]</scope>
    <source>
        <strain evidence="3">CCUG 59858</strain>
    </source>
</reference>
<evidence type="ECO:0000313" key="2">
    <source>
        <dbReference type="EMBL" id="MFC3909646.1"/>
    </source>
</evidence>
<dbReference type="Proteomes" id="UP001595758">
    <property type="component" value="Unassembled WGS sequence"/>
</dbReference>
<feature type="signal peptide" evidence="1">
    <location>
        <begin position="1"/>
        <end position="23"/>
    </location>
</feature>
<feature type="chain" id="PRO_5047106510" evidence="1">
    <location>
        <begin position="24"/>
        <end position="196"/>
    </location>
</feature>
<dbReference type="RefSeq" id="WP_382344061.1">
    <property type="nucleotide sequence ID" value="NZ_JBHSAB010000026.1"/>
</dbReference>
<name>A0ABV8CHX7_9GAMM</name>
<evidence type="ECO:0000313" key="3">
    <source>
        <dbReference type="Proteomes" id="UP001595758"/>
    </source>
</evidence>
<proteinExistence type="predicted"/>